<sequence length="60" mass="6526">MMNRTGHALSGMCASFGGSILRSLSRCPFPPRSVIVTYDLVNHCPILLLKNTSIPPDILL</sequence>
<protein>
    <submittedName>
        <fullName evidence="1">Uncharacterized protein</fullName>
    </submittedName>
</protein>
<reference evidence="1" key="1">
    <citation type="submission" date="2014-05" db="EMBL/GenBank/DDBJ databases">
        <authorList>
            <person name="Chronopoulou M."/>
        </authorList>
    </citation>
    <scope>NUCLEOTIDE SEQUENCE</scope>
    <source>
        <tissue evidence="1">Whole organism</tissue>
    </source>
</reference>
<name>A0A0K2VB50_LEPSM</name>
<evidence type="ECO:0000313" key="1">
    <source>
        <dbReference type="EMBL" id="CDW47729.1"/>
    </source>
</evidence>
<organism evidence="1">
    <name type="scientific">Lepeophtheirus salmonis</name>
    <name type="common">Salmon louse</name>
    <name type="synonym">Caligus salmonis</name>
    <dbReference type="NCBI Taxonomy" id="72036"/>
    <lineage>
        <taxon>Eukaryota</taxon>
        <taxon>Metazoa</taxon>
        <taxon>Ecdysozoa</taxon>
        <taxon>Arthropoda</taxon>
        <taxon>Crustacea</taxon>
        <taxon>Multicrustacea</taxon>
        <taxon>Hexanauplia</taxon>
        <taxon>Copepoda</taxon>
        <taxon>Siphonostomatoida</taxon>
        <taxon>Caligidae</taxon>
        <taxon>Lepeophtheirus</taxon>
    </lineage>
</organism>
<accession>A0A0K2VB50</accession>
<proteinExistence type="predicted"/>
<dbReference type="EMBL" id="HACA01030368">
    <property type="protein sequence ID" value="CDW47729.1"/>
    <property type="molecule type" value="Transcribed_RNA"/>
</dbReference>
<dbReference type="AlphaFoldDB" id="A0A0K2VB50"/>